<proteinExistence type="predicted"/>
<evidence type="ECO:0000313" key="1">
    <source>
        <dbReference type="EMBL" id="PMC64119.1"/>
    </source>
</evidence>
<accession>A0A2N6T469</accession>
<sequence length="280" mass="29392">MRDSTLVTLAHGVHVLQREPGVLQFGMDATRCGIVETRYADDLRPLLAGLSTPSRIREVRTMLMGVDGFTERAARSLIDDLLAYRILTPTTTTPVAMLGASPLAKTLRSLLENSGVAVRAPMGEESDGAFLHRLSDDVPLVVVDRIARHIAVDRKLGKHRTWNIPIATVDARVVVGPVSQGGSGPCLVCAEFYLLDRDPALHTVATALPDGPPSPDPVVLSAGASAAAALIRNAAGVPMPPGVSAGTLQHGTTVAVDPFGPAPVHTQVLGTHPRCPVCAI</sequence>
<keyword evidence="2" id="KW-1185">Reference proteome</keyword>
<evidence type="ECO:0000313" key="2">
    <source>
        <dbReference type="Proteomes" id="UP000235836"/>
    </source>
</evidence>
<dbReference type="EMBL" id="PNHG01000010">
    <property type="protein sequence ID" value="PMC64119.1"/>
    <property type="molecule type" value="Genomic_DNA"/>
</dbReference>
<dbReference type="RefSeq" id="WP_102724172.1">
    <property type="nucleotide sequence ID" value="NZ_JBHRZL010000004.1"/>
</dbReference>
<evidence type="ECO:0008006" key="3">
    <source>
        <dbReference type="Google" id="ProtNLM"/>
    </source>
</evidence>
<gene>
    <name evidence="1" type="ORF">CJ203_07705</name>
</gene>
<reference evidence="1 2" key="1">
    <citation type="submission" date="2017-09" db="EMBL/GenBank/DDBJ databases">
        <title>Bacterial strain isolated from the female urinary microbiota.</title>
        <authorList>
            <person name="Thomas-White K."/>
            <person name="Kumar N."/>
            <person name="Forster S."/>
            <person name="Putonti C."/>
            <person name="Lawley T."/>
            <person name="Wolfe A.J."/>
        </authorList>
    </citation>
    <scope>NUCLEOTIDE SEQUENCE [LARGE SCALE GENOMIC DNA]</scope>
    <source>
        <strain evidence="1 2">UMB0792</strain>
    </source>
</reference>
<dbReference type="Proteomes" id="UP000235836">
    <property type="component" value="Unassembled WGS sequence"/>
</dbReference>
<protein>
    <recommendedName>
        <fullName evidence="3">Bacteriocin biosynthesis cyclodehydratase domain-containing protein</fullName>
    </recommendedName>
</protein>
<dbReference type="Gene3D" id="3.40.50.720">
    <property type="entry name" value="NAD(P)-binding Rossmann-like Domain"/>
    <property type="match status" value="1"/>
</dbReference>
<dbReference type="AlphaFoldDB" id="A0A2N6T469"/>
<name>A0A2N6T469_9CORY</name>
<organism evidence="1 2">
    <name type="scientific">Corynebacterium tuscaniense</name>
    <dbReference type="NCBI Taxonomy" id="302449"/>
    <lineage>
        <taxon>Bacteria</taxon>
        <taxon>Bacillati</taxon>
        <taxon>Actinomycetota</taxon>
        <taxon>Actinomycetes</taxon>
        <taxon>Mycobacteriales</taxon>
        <taxon>Corynebacteriaceae</taxon>
        <taxon>Corynebacterium</taxon>
    </lineage>
</organism>
<comment type="caution">
    <text evidence="1">The sequence shown here is derived from an EMBL/GenBank/DDBJ whole genome shotgun (WGS) entry which is preliminary data.</text>
</comment>